<reference evidence="2" key="1">
    <citation type="submission" date="2021-02" db="EMBL/GenBank/DDBJ databases">
        <authorList>
            <person name="Nowell W R."/>
        </authorList>
    </citation>
    <scope>NUCLEOTIDE SEQUENCE</scope>
</reference>
<gene>
    <name evidence="2" type="ORF">JYZ213_LOCUS35297</name>
    <name evidence="3" type="ORF">OXD698_LOCUS36490</name>
</gene>
<evidence type="ECO:0000313" key="2">
    <source>
        <dbReference type="EMBL" id="CAF1355759.1"/>
    </source>
</evidence>
<protein>
    <submittedName>
        <fullName evidence="2">Uncharacterized protein</fullName>
    </submittedName>
</protein>
<proteinExistence type="predicted"/>
<dbReference type="Proteomes" id="UP000663844">
    <property type="component" value="Unassembled WGS sequence"/>
</dbReference>
<evidence type="ECO:0000313" key="3">
    <source>
        <dbReference type="EMBL" id="CAF4121140.1"/>
    </source>
</evidence>
<comment type="caution">
    <text evidence="2">The sequence shown here is derived from an EMBL/GenBank/DDBJ whole genome shotgun (WGS) entry which is preliminary data.</text>
</comment>
<dbReference type="EMBL" id="CAJOAZ010006029">
    <property type="protein sequence ID" value="CAF4121140.1"/>
    <property type="molecule type" value="Genomic_DNA"/>
</dbReference>
<name>A0A815HRM5_9BILA</name>
<sequence length="254" mass="28754">MARGKAMMKKTSEGKENENSCDPNINIIAVDTRNNLTEVGKKRSIDCLYSNCTDIDNDIEISDLKKKCFGLEQRLEVVEKNCSFILQHMTNFQDLFNDVLQNPNNENDVIMLTNNAIVTTNNDNVISLNENTAPTNNTDLYIANNSVNSMNDSKAIGLNENIVSTNNTDLNTVNNDHIVATNIENEKREMLYSSFDIDYETLLSLKTENATSTARSVLRYLYPNPDMNFKLSNVNKNIVDAIIGKSILYLYFFF</sequence>
<evidence type="ECO:0000313" key="4">
    <source>
        <dbReference type="Proteomes" id="UP000663845"/>
    </source>
</evidence>
<evidence type="ECO:0000256" key="1">
    <source>
        <dbReference type="SAM" id="MobiDB-lite"/>
    </source>
</evidence>
<dbReference type="EMBL" id="CAJNOG010000775">
    <property type="protein sequence ID" value="CAF1355759.1"/>
    <property type="molecule type" value="Genomic_DNA"/>
</dbReference>
<organism evidence="2 4">
    <name type="scientific">Adineta steineri</name>
    <dbReference type="NCBI Taxonomy" id="433720"/>
    <lineage>
        <taxon>Eukaryota</taxon>
        <taxon>Metazoa</taxon>
        <taxon>Spiralia</taxon>
        <taxon>Gnathifera</taxon>
        <taxon>Rotifera</taxon>
        <taxon>Eurotatoria</taxon>
        <taxon>Bdelloidea</taxon>
        <taxon>Adinetida</taxon>
        <taxon>Adinetidae</taxon>
        <taxon>Adineta</taxon>
    </lineage>
</organism>
<dbReference type="Proteomes" id="UP000663845">
    <property type="component" value="Unassembled WGS sequence"/>
</dbReference>
<feature type="region of interest" description="Disordered" evidence="1">
    <location>
        <begin position="1"/>
        <end position="20"/>
    </location>
</feature>
<dbReference type="AlphaFoldDB" id="A0A815HRM5"/>
<accession>A0A815HRM5</accession>